<dbReference type="OMA" id="MRHAQFL"/>
<reference evidence="4 5" key="1">
    <citation type="journal article" date="2018" name="Nat. Ecol. Evol.">
        <title>Genomic signatures of mitonuclear coevolution across populations of Tigriopus californicus.</title>
        <authorList>
            <person name="Barreto F.S."/>
            <person name="Watson E.T."/>
            <person name="Lima T.G."/>
            <person name="Willett C.S."/>
            <person name="Edmands S."/>
            <person name="Li W."/>
            <person name="Burton R.S."/>
        </authorList>
    </citation>
    <scope>NUCLEOTIDE SEQUENCE [LARGE SCALE GENOMIC DNA]</scope>
    <source>
        <strain evidence="4 5">San Diego</strain>
    </source>
</reference>
<dbReference type="InterPro" id="IPR001911">
    <property type="entry name" value="Ribosomal_bS21"/>
</dbReference>
<sequence>MKLTSISSMRYFLNHTAHFYSRTVMVKDDDVDEAMKILNGIMANEGLLKRWKLTRRYEKPTWERHRVNYERTHAIYNEDMGNRIQFILRKRRTNPYPGTN</sequence>
<evidence type="ECO:0000313" key="4">
    <source>
        <dbReference type="EMBL" id="TRY75531.1"/>
    </source>
</evidence>
<dbReference type="PANTHER" id="PTHR21109">
    <property type="entry name" value="MITOCHONDRIAL 28S RIBOSOMAL PROTEIN S21"/>
    <property type="match status" value="1"/>
</dbReference>
<protein>
    <recommendedName>
        <fullName evidence="6">28S ribosomal protein S21, mitochondrial</fullName>
    </recommendedName>
</protein>
<evidence type="ECO:0008006" key="6">
    <source>
        <dbReference type="Google" id="ProtNLM"/>
    </source>
</evidence>
<comment type="caution">
    <text evidence="4">The sequence shown here is derived from an EMBL/GenBank/DDBJ whole genome shotgun (WGS) entry which is preliminary data.</text>
</comment>
<keyword evidence="2" id="KW-0689">Ribosomal protein</keyword>
<dbReference type="NCBIfam" id="TIGR00030">
    <property type="entry name" value="S21p"/>
    <property type="match status" value="1"/>
</dbReference>
<dbReference type="GO" id="GO:0006412">
    <property type="term" value="P:translation"/>
    <property type="evidence" value="ECO:0007669"/>
    <property type="project" value="InterPro"/>
</dbReference>
<evidence type="ECO:0000256" key="3">
    <source>
        <dbReference type="ARBA" id="ARBA00023274"/>
    </source>
</evidence>
<dbReference type="OrthoDB" id="2501249at2759"/>
<accession>A0A553PCW5</accession>
<dbReference type="Pfam" id="PF01165">
    <property type="entry name" value="Ribosomal_S21"/>
    <property type="match status" value="1"/>
</dbReference>
<organism evidence="4 5">
    <name type="scientific">Tigriopus californicus</name>
    <name type="common">Marine copepod</name>
    <dbReference type="NCBI Taxonomy" id="6832"/>
    <lineage>
        <taxon>Eukaryota</taxon>
        <taxon>Metazoa</taxon>
        <taxon>Ecdysozoa</taxon>
        <taxon>Arthropoda</taxon>
        <taxon>Crustacea</taxon>
        <taxon>Multicrustacea</taxon>
        <taxon>Hexanauplia</taxon>
        <taxon>Copepoda</taxon>
        <taxon>Harpacticoida</taxon>
        <taxon>Harpacticidae</taxon>
        <taxon>Tigriopus</taxon>
    </lineage>
</organism>
<dbReference type="AlphaFoldDB" id="A0A553PCW5"/>
<evidence type="ECO:0000256" key="2">
    <source>
        <dbReference type="ARBA" id="ARBA00022980"/>
    </source>
</evidence>
<proteinExistence type="inferred from homology"/>
<gene>
    <name evidence="4" type="ORF">TCAL_08385</name>
</gene>
<dbReference type="GO" id="GO:0003735">
    <property type="term" value="F:structural constituent of ribosome"/>
    <property type="evidence" value="ECO:0007669"/>
    <property type="project" value="InterPro"/>
</dbReference>
<dbReference type="Proteomes" id="UP000318571">
    <property type="component" value="Chromosome 2"/>
</dbReference>
<dbReference type="GO" id="GO:0005840">
    <property type="term" value="C:ribosome"/>
    <property type="evidence" value="ECO:0007669"/>
    <property type="project" value="UniProtKB-KW"/>
</dbReference>
<dbReference type="PANTHER" id="PTHR21109:SF0">
    <property type="entry name" value="SMALL RIBOSOMAL SUBUNIT PROTEIN BS21M"/>
    <property type="match status" value="1"/>
</dbReference>
<dbReference type="EMBL" id="VCGU01000005">
    <property type="protein sequence ID" value="TRY75531.1"/>
    <property type="molecule type" value="Genomic_DNA"/>
</dbReference>
<comment type="similarity">
    <text evidence="1">Belongs to the bacterial ribosomal protein bS21 family.</text>
</comment>
<evidence type="ECO:0000313" key="5">
    <source>
        <dbReference type="Proteomes" id="UP000318571"/>
    </source>
</evidence>
<keyword evidence="3" id="KW-0687">Ribonucleoprotein</keyword>
<dbReference type="GO" id="GO:1990904">
    <property type="term" value="C:ribonucleoprotein complex"/>
    <property type="evidence" value="ECO:0007669"/>
    <property type="project" value="UniProtKB-KW"/>
</dbReference>
<evidence type="ECO:0000256" key="1">
    <source>
        <dbReference type="ARBA" id="ARBA00006640"/>
    </source>
</evidence>
<name>A0A553PCW5_TIGCA</name>
<keyword evidence="5" id="KW-1185">Reference proteome</keyword>
<dbReference type="STRING" id="6832.A0A553PCW5"/>